<dbReference type="CDD" id="cd00515">
    <property type="entry name" value="HAM1"/>
    <property type="match status" value="1"/>
</dbReference>
<dbReference type="SUPFAM" id="SSF52972">
    <property type="entry name" value="ITPase-like"/>
    <property type="match status" value="1"/>
</dbReference>
<dbReference type="InterPro" id="IPR002637">
    <property type="entry name" value="RdgB/HAM1"/>
</dbReference>
<accession>A0A1F7IYG1</accession>
<sequence>MLSKIRQLEIDLPEIQEIDARKIVEAKLQSAFEHHSGEFIVEDTSLYLNCLNGLPGPLIKWFIKSLKNEGIVKITEKFANNFALAKTIIGYSDRKKNINFFEGEVKGRIVAARGSHGFGWNPIFQPNGETRTFGEMSLEEKQKYSMRRIAAEKLKIFLNKNKI</sequence>
<reference evidence="3 4" key="1">
    <citation type="journal article" date="2016" name="Nat. Commun.">
        <title>Thousands of microbial genomes shed light on interconnected biogeochemical processes in an aquifer system.</title>
        <authorList>
            <person name="Anantharaman K."/>
            <person name="Brown C.T."/>
            <person name="Hug L.A."/>
            <person name="Sharon I."/>
            <person name="Castelle C.J."/>
            <person name="Probst A.J."/>
            <person name="Thomas B.C."/>
            <person name="Singh A."/>
            <person name="Wilkins M.J."/>
            <person name="Karaoz U."/>
            <person name="Brodie E.L."/>
            <person name="Williams K.H."/>
            <person name="Hubbard S.S."/>
            <person name="Banfield J.F."/>
        </authorList>
    </citation>
    <scope>NUCLEOTIDE SEQUENCE [LARGE SCALE GENOMIC DNA]</scope>
</reference>
<organism evidence="3 4">
    <name type="scientific">Candidatus Roizmanbacteria bacterium RIFCSPLOWO2_01_FULL_38_12</name>
    <dbReference type="NCBI Taxonomy" id="1802061"/>
    <lineage>
        <taxon>Bacteria</taxon>
        <taxon>Candidatus Roizmaniibacteriota</taxon>
    </lineage>
</organism>
<protein>
    <recommendedName>
        <fullName evidence="5">Non-canonical purine NTP pyrophosphatase, RdgB/HAM1 family</fullName>
    </recommendedName>
</protein>
<evidence type="ECO:0000313" key="4">
    <source>
        <dbReference type="Proteomes" id="UP000177141"/>
    </source>
</evidence>
<dbReference type="Proteomes" id="UP000177141">
    <property type="component" value="Unassembled WGS sequence"/>
</dbReference>
<dbReference type="STRING" id="1802061.A3A93_01570"/>
<evidence type="ECO:0000313" key="3">
    <source>
        <dbReference type="EMBL" id="OGK48355.1"/>
    </source>
</evidence>
<dbReference type="GO" id="GO:0047429">
    <property type="term" value="F:nucleoside triphosphate diphosphatase activity"/>
    <property type="evidence" value="ECO:0007669"/>
    <property type="project" value="InterPro"/>
</dbReference>
<dbReference type="GO" id="GO:0005737">
    <property type="term" value="C:cytoplasm"/>
    <property type="evidence" value="ECO:0007669"/>
    <property type="project" value="TreeGrafter"/>
</dbReference>
<comment type="similarity">
    <text evidence="1">Belongs to the HAM1 NTPase family.</text>
</comment>
<proteinExistence type="inferred from homology"/>
<comment type="caution">
    <text evidence="3">The sequence shown here is derived from an EMBL/GenBank/DDBJ whole genome shotgun (WGS) entry which is preliminary data.</text>
</comment>
<name>A0A1F7IYG1_9BACT</name>
<dbReference type="PANTHER" id="PTHR11067:SF9">
    <property type="entry name" value="INOSINE TRIPHOSPHATE PYROPHOSPHATASE"/>
    <property type="match status" value="1"/>
</dbReference>
<dbReference type="PANTHER" id="PTHR11067">
    <property type="entry name" value="INOSINE TRIPHOSPHATE PYROPHOSPHATASE/HAM1 PROTEIN"/>
    <property type="match status" value="1"/>
</dbReference>
<keyword evidence="2" id="KW-0378">Hydrolase</keyword>
<dbReference type="EMBL" id="MGAL01000017">
    <property type="protein sequence ID" value="OGK48355.1"/>
    <property type="molecule type" value="Genomic_DNA"/>
</dbReference>
<dbReference type="AlphaFoldDB" id="A0A1F7IYG1"/>
<dbReference type="InterPro" id="IPR029001">
    <property type="entry name" value="ITPase-like_fam"/>
</dbReference>
<dbReference type="GO" id="GO:0009143">
    <property type="term" value="P:nucleoside triphosphate catabolic process"/>
    <property type="evidence" value="ECO:0007669"/>
    <property type="project" value="InterPro"/>
</dbReference>
<evidence type="ECO:0000256" key="2">
    <source>
        <dbReference type="ARBA" id="ARBA00022801"/>
    </source>
</evidence>
<evidence type="ECO:0008006" key="5">
    <source>
        <dbReference type="Google" id="ProtNLM"/>
    </source>
</evidence>
<evidence type="ECO:0000256" key="1">
    <source>
        <dbReference type="ARBA" id="ARBA00008023"/>
    </source>
</evidence>
<dbReference type="Gene3D" id="3.90.950.10">
    <property type="match status" value="1"/>
</dbReference>
<gene>
    <name evidence="3" type="ORF">A3A93_01570</name>
</gene>
<dbReference type="Pfam" id="PF01725">
    <property type="entry name" value="Ham1p_like"/>
    <property type="match status" value="1"/>
</dbReference>